<dbReference type="OrthoDB" id="9883599at2"/>
<accession>D0MEK7</accession>
<proteinExistence type="predicted"/>
<dbReference type="RefSeq" id="WP_012844845.1">
    <property type="nucleotide sequence ID" value="NC_013501.1"/>
</dbReference>
<dbReference type="KEGG" id="rmr:Rmar_2357"/>
<gene>
    <name evidence="1" type="ordered locus">Rmar_2357</name>
</gene>
<evidence type="ECO:0000313" key="2">
    <source>
        <dbReference type="Proteomes" id="UP000002221"/>
    </source>
</evidence>
<keyword evidence="2" id="KW-1185">Reference proteome</keyword>
<organism evidence="1 2">
    <name type="scientific">Rhodothermus marinus (strain ATCC 43812 / DSM 4252 / R-10)</name>
    <name type="common">Rhodothermus obamensis</name>
    <dbReference type="NCBI Taxonomy" id="518766"/>
    <lineage>
        <taxon>Bacteria</taxon>
        <taxon>Pseudomonadati</taxon>
        <taxon>Rhodothermota</taxon>
        <taxon>Rhodothermia</taxon>
        <taxon>Rhodothermales</taxon>
        <taxon>Rhodothermaceae</taxon>
        <taxon>Rhodothermus</taxon>
    </lineage>
</organism>
<dbReference type="HOGENOM" id="CLU_1729964_0_0_10"/>
<dbReference type="Proteomes" id="UP000002221">
    <property type="component" value="Chromosome"/>
</dbReference>
<dbReference type="STRING" id="518766.Rmar_2357"/>
<dbReference type="eggNOG" id="ENOG5033E7B">
    <property type="taxonomic scope" value="Bacteria"/>
</dbReference>
<protein>
    <submittedName>
        <fullName evidence="1">Uncharacterized protein</fullName>
    </submittedName>
</protein>
<reference evidence="1 2" key="1">
    <citation type="journal article" date="2009" name="Stand. Genomic Sci.">
        <title>Complete genome sequence of Rhodothermus marinus type strain (R-10).</title>
        <authorList>
            <person name="Nolan M."/>
            <person name="Tindall B.J."/>
            <person name="Pomrenke H."/>
            <person name="Lapidus A."/>
            <person name="Copeland A."/>
            <person name="Glavina Del Rio T."/>
            <person name="Lucas S."/>
            <person name="Chen F."/>
            <person name="Tice H."/>
            <person name="Cheng J.F."/>
            <person name="Saunders E."/>
            <person name="Han C."/>
            <person name="Bruce D."/>
            <person name="Goodwin L."/>
            <person name="Chain P."/>
            <person name="Pitluck S."/>
            <person name="Ovchinikova G."/>
            <person name="Pati A."/>
            <person name="Ivanova N."/>
            <person name="Mavromatis K."/>
            <person name="Chen A."/>
            <person name="Palaniappan K."/>
            <person name="Land M."/>
            <person name="Hauser L."/>
            <person name="Chang Y.J."/>
            <person name="Jeffries C.D."/>
            <person name="Brettin T."/>
            <person name="Goker M."/>
            <person name="Bristow J."/>
            <person name="Eisen J.A."/>
            <person name="Markowitz V."/>
            <person name="Hugenholtz P."/>
            <person name="Kyrpides N.C."/>
            <person name="Klenk H.P."/>
            <person name="Detter J.C."/>
        </authorList>
    </citation>
    <scope>NUCLEOTIDE SEQUENCE [LARGE SCALE GENOMIC DNA]</scope>
    <source>
        <strain evidence="2">ATCC 43812 / DSM 4252 / R-10</strain>
    </source>
</reference>
<sequence>MPLTIPEAAREPLVQELENFAASMPDPRARDLYRRLLEAVATGEVDETLDEPLGRFLEVALQTGRIRQRHGPHEEKALRALYHQTQRGRQILEAIQQANEALRALQGHTLRELTFTPHNPGAYRLTLGTDQVRLTLEINAQGVWVENLVVG</sequence>
<evidence type="ECO:0000313" key="1">
    <source>
        <dbReference type="EMBL" id="ACY49235.1"/>
    </source>
</evidence>
<name>D0MEK7_RHOM4</name>
<dbReference type="AlphaFoldDB" id="D0MEK7"/>
<dbReference type="EMBL" id="CP001807">
    <property type="protein sequence ID" value="ACY49235.1"/>
    <property type="molecule type" value="Genomic_DNA"/>
</dbReference>